<proteinExistence type="predicted"/>
<dbReference type="EMBL" id="JTGH01000010">
    <property type="protein sequence ID" value="KIF60680.1"/>
    <property type="molecule type" value="Genomic_DNA"/>
</dbReference>
<comment type="caution">
    <text evidence="1">The sequence shown here is derived from an EMBL/GenBank/DDBJ whole genome shotgun (WGS) entry which is preliminary data.</text>
</comment>
<dbReference type="Proteomes" id="UP000031587">
    <property type="component" value="Unassembled WGS sequence"/>
</dbReference>
<reference evidence="1 2" key="1">
    <citation type="submission" date="2014-11" db="EMBL/GenBank/DDBJ databases">
        <title>Draft genome sequence of Pseudomonas fluorescens strains SF4c SF39a.</title>
        <authorList>
            <person name="Underwood G.E."/>
            <person name="Ly L.K."/>
            <person name="Bitzer A.S."/>
            <person name="Godino A."/>
            <person name="Bucci V."/>
            <person name="Fischer S."/>
            <person name="Silby M.W."/>
        </authorList>
    </citation>
    <scope>NUCLEOTIDE SEQUENCE [LARGE SCALE GENOMIC DNA]</scope>
    <source>
        <strain evidence="1 2">SF4c</strain>
    </source>
</reference>
<organism evidence="1 2">
    <name type="scientific">Pseudomonas fluorescens</name>
    <dbReference type="NCBI Taxonomy" id="294"/>
    <lineage>
        <taxon>Bacteria</taxon>
        <taxon>Pseudomonadati</taxon>
        <taxon>Pseudomonadota</taxon>
        <taxon>Gammaproteobacteria</taxon>
        <taxon>Pseudomonadales</taxon>
        <taxon>Pseudomonadaceae</taxon>
        <taxon>Pseudomonas</taxon>
    </lineage>
</organism>
<evidence type="ECO:0000313" key="2">
    <source>
        <dbReference type="Proteomes" id="UP000031587"/>
    </source>
</evidence>
<sequence length="210" mass="24396">MRLTQRMRHWQVGKEDSTHLTLAEIQRRVEIRVAIHNERIRKIRKVRRAGSVYKVAGTGISLSVRRAYYTVLNTSVECGFDAEQVSFIWQTASYAYSACQLRMMFEEIVGKFHSNAMYHDYSRTDVTHLQSLFKPPIEILEGEGAVAIRTLAYIKDLHDKKPFIWIDDFYWTRSIGSWADLTYVLLEKLVKDGLATDSLRCKLFARDLGL</sequence>
<gene>
    <name evidence="1" type="ORF">QS95_12725</name>
</gene>
<dbReference type="AlphaFoldDB" id="A0AAE2A8X9"/>
<protein>
    <submittedName>
        <fullName evidence="1">Uncharacterized protein</fullName>
    </submittedName>
</protein>
<evidence type="ECO:0000313" key="1">
    <source>
        <dbReference type="EMBL" id="KIF60680.1"/>
    </source>
</evidence>
<accession>A0AAE2A8X9</accession>
<name>A0AAE2A8X9_PSEFL</name>